<keyword evidence="8" id="KW-1185">Reference proteome</keyword>
<dbReference type="PANTHER" id="PTHR39178:SF1">
    <property type="entry name" value="RIBOSOMAL-PROCESSING CYSTEINE PROTEASE PRP"/>
    <property type="match status" value="1"/>
</dbReference>
<evidence type="ECO:0000256" key="3">
    <source>
        <dbReference type="ARBA" id="ARBA00022801"/>
    </source>
</evidence>
<evidence type="ECO:0000313" key="7">
    <source>
        <dbReference type="EMBL" id="WEG74405.1"/>
    </source>
</evidence>
<keyword evidence="7" id="KW-0614">Plasmid</keyword>
<proteinExistence type="inferred from homology"/>
<organism evidence="7 8">
    <name type="scientific">Vagococcus intermedius</name>
    <dbReference type="NCBI Taxonomy" id="2991418"/>
    <lineage>
        <taxon>Bacteria</taxon>
        <taxon>Bacillati</taxon>
        <taxon>Bacillota</taxon>
        <taxon>Bacilli</taxon>
        <taxon>Lactobacillales</taxon>
        <taxon>Enterococcaceae</taxon>
        <taxon>Vagococcus</taxon>
    </lineage>
</organism>
<gene>
    <name evidence="7" type="ORF">OL234_10605</name>
</gene>
<evidence type="ECO:0000256" key="5">
    <source>
        <dbReference type="ARBA" id="ARBA00044503"/>
    </source>
</evidence>
<keyword evidence="3" id="KW-0378">Hydrolase</keyword>
<dbReference type="AlphaFoldDB" id="A0AAF0CWP7"/>
<reference evidence="7" key="1">
    <citation type="submission" date="2022-10" db="EMBL/GenBank/DDBJ databases">
        <title>Vagococcus sp. isolated from poultry meat.</title>
        <authorList>
            <person name="Johansson P."/>
            <person name="Bjorkroth J."/>
        </authorList>
    </citation>
    <scope>NUCLEOTIDE SEQUENCE</scope>
    <source>
        <strain evidence="7">STAA11</strain>
        <plasmid evidence="7">unnamed1</plasmid>
    </source>
</reference>
<keyword evidence="4" id="KW-0788">Thiol protease</keyword>
<dbReference type="InterPro" id="IPR036764">
    <property type="entry name" value="Peptidase_Prp_sf"/>
</dbReference>
<dbReference type="CDD" id="cd16332">
    <property type="entry name" value="Prp-like"/>
    <property type="match status" value="1"/>
</dbReference>
<protein>
    <recommendedName>
        <fullName evidence="6">Ribosomal processing cysteine protease Prp</fullName>
    </recommendedName>
</protein>
<sequence length="102" mass="11293">MIIATFYKIREHYTSFSITGHAGYAEYGFDIVCASVSSLTIATVKSLITNVGTPCEYDIKKGSIIVSILANNENTDLLVQTLVDGLRDIEDEYPENIKVKIE</sequence>
<dbReference type="InterPro" id="IPR007422">
    <property type="entry name" value="Peptidase_Prp"/>
</dbReference>
<dbReference type="RefSeq" id="WP_275470205.1">
    <property type="nucleotide sequence ID" value="NZ_CP110233.1"/>
</dbReference>
<dbReference type="Proteomes" id="UP001179647">
    <property type="component" value="Plasmid unnamed1"/>
</dbReference>
<evidence type="ECO:0000313" key="8">
    <source>
        <dbReference type="Proteomes" id="UP001179647"/>
    </source>
</evidence>
<evidence type="ECO:0000256" key="6">
    <source>
        <dbReference type="ARBA" id="ARBA00044538"/>
    </source>
</evidence>
<evidence type="ECO:0000256" key="1">
    <source>
        <dbReference type="ARBA" id="ARBA00022517"/>
    </source>
</evidence>
<dbReference type="GO" id="GO:0008234">
    <property type="term" value="F:cysteine-type peptidase activity"/>
    <property type="evidence" value="ECO:0007669"/>
    <property type="project" value="UniProtKB-KW"/>
</dbReference>
<comment type="similarity">
    <text evidence="5">Belongs to the Prp family.</text>
</comment>
<geneLocation type="plasmid" evidence="7 8">
    <name>unnamed1</name>
</geneLocation>
<evidence type="ECO:0000256" key="2">
    <source>
        <dbReference type="ARBA" id="ARBA00022670"/>
    </source>
</evidence>
<name>A0AAF0CWP7_9ENTE</name>
<dbReference type="PANTHER" id="PTHR39178">
    <property type="entry name" value="HYPOTHETICAL RIBOSOME-ASSOCIATED PROTEIN"/>
    <property type="match status" value="1"/>
</dbReference>
<dbReference type="GO" id="GO:0042254">
    <property type="term" value="P:ribosome biogenesis"/>
    <property type="evidence" value="ECO:0007669"/>
    <property type="project" value="UniProtKB-KW"/>
</dbReference>
<evidence type="ECO:0000256" key="4">
    <source>
        <dbReference type="ARBA" id="ARBA00022807"/>
    </source>
</evidence>
<dbReference type="KEGG" id="vie:OL234_10605"/>
<keyword evidence="1" id="KW-0690">Ribosome biogenesis</keyword>
<dbReference type="SUPFAM" id="SSF118010">
    <property type="entry name" value="TM1457-like"/>
    <property type="match status" value="1"/>
</dbReference>
<dbReference type="Pfam" id="PF04327">
    <property type="entry name" value="Peptidase_Prp"/>
    <property type="match status" value="1"/>
</dbReference>
<dbReference type="EMBL" id="CP110233">
    <property type="protein sequence ID" value="WEG74405.1"/>
    <property type="molecule type" value="Genomic_DNA"/>
</dbReference>
<keyword evidence="2 7" id="KW-0645">Protease</keyword>
<dbReference type="Gene3D" id="3.30.70.1490">
    <property type="entry name" value="Cysteine protease Prp"/>
    <property type="match status" value="1"/>
</dbReference>
<accession>A0AAF0CWP7</accession>
<dbReference type="GO" id="GO:0006508">
    <property type="term" value="P:proteolysis"/>
    <property type="evidence" value="ECO:0007669"/>
    <property type="project" value="UniProtKB-KW"/>
</dbReference>